<organism evidence="2 3">
    <name type="scientific">Actinia tenebrosa</name>
    <name type="common">Australian red waratah sea anemone</name>
    <dbReference type="NCBI Taxonomy" id="6105"/>
    <lineage>
        <taxon>Eukaryota</taxon>
        <taxon>Metazoa</taxon>
        <taxon>Cnidaria</taxon>
        <taxon>Anthozoa</taxon>
        <taxon>Hexacorallia</taxon>
        <taxon>Actiniaria</taxon>
        <taxon>Actiniidae</taxon>
        <taxon>Actinia</taxon>
    </lineage>
</organism>
<feature type="compositionally biased region" description="Acidic residues" evidence="1">
    <location>
        <begin position="164"/>
        <end position="175"/>
    </location>
</feature>
<keyword evidence="2" id="KW-1185">Reference proteome</keyword>
<protein>
    <submittedName>
        <fullName evidence="3">Uncharacterized protein LOC116308357</fullName>
    </submittedName>
</protein>
<dbReference type="OrthoDB" id="5966536at2759"/>
<proteinExistence type="predicted"/>
<dbReference type="InParanoid" id="A0A6P8J4L2"/>
<dbReference type="InterPro" id="IPR036537">
    <property type="entry name" value="Adaptor_Cbl_N_dom_sf"/>
</dbReference>
<feature type="region of interest" description="Disordered" evidence="1">
    <location>
        <begin position="159"/>
        <end position="203"/>
    </location>
</feature>
<dbReference type="GeneID" id="116308357"/>
<reference evidence="3" key="1">
    <citation type="submission" date="2025-08" db="UniProtKB">
        <authorList>
            <consortium name="RefSeq"/>
        </authorList>
    </citation>
    <scope>IDENTIFICATION</scope>
    <source>
        <tissue evidence="3">Tentacle</tissue>
    </source>
</reference>
<accession>A0A6P8J4L2</accession>
<dbReference type="AlphaFoldDB" id="A0A6P8J4L2"/>
<dbReference type="Gene3D" id="1.20.930.20">
    <property type="entry name" value="Adaptor protein Cbl, N-terminal domain"/>
    <property type="match status" value="1"/>
</dbReference>
<dbReference type="RefSeq" id="XP_031574622.1">
    <property type="nucleotide sequence ID" value="XM_031718762.1"/>
</dbReference>
<evidence type="ECO:0000256" key="1">
    <source>
        <dbReference type="SAM" id="MobiDB-lite"/>
    </source>
</evidence>
<sequence length="203" mass="23094">MKNQTIVRFIQKASNFKSMAADQGDVESSFATPGSVFAKVDSILWAIAASKHNKSHLMKFVPVVKQITKVLNGADASFIRQAEFYSDLKETLDKIEHQINECKTRGKWTNKLMAKKDQKTFEEIEHHVDLLITRIVFAFAQRAELMNIARKKKLQKQQLSFSSIEEEEEENESEIPNDKSLSRRESAIETTSVISEDGVSGER</sequence>
<name>A0A6P8J4L2_ACTTE</name>
<evidence type="ECO:0000313" key="2">
    <source>
        <dbReference type="Proteomes" id="UP000515163"/>
    </source>
</evidence>
<feature type="compositionally biased region" description="Basic and acidic residues" evidence="1">
    <location>
        <begin position="176"/>
        <end position="187"/>
    </location>
</feature>
<dbReference type="Proteomes" id="UP000515163">
    <property type="component" value="Unplaced"/>
</dbReference>
<dbReference type="GO" id="GO:0007166">
    <property type="term" value="P:cell surface receptor signaling pathway"/>
    <property type="evidence" value="ECO:0007669"/>
    <property type="project" value="InterPro"/>
</dbReference>
<gene>
    <name evidence="3" type="primary">LOC116308357</name>
</gene>
<dbReference type="KEGG" id="aten:116308357"/>
<evidence type="ECO:0000313" key="3">
    <source>
        <dbReference type="RefSeq" id="XP_031574622.1"/>
    </source>
</evidence>